<feature type="domain" description="Fatty acid desaturase" evidence="2">
    <location>
        <begin position="81"/>
        <end position="329"/>
    </location>
</feature>
<dbReference type="GO" id="GO:0016020">
    <property type="term" value="C:membrane"/>
    <property type="evidence" value="ECO:0007669"/>
    <property type="project" value="TreeGrafter"/>
</dbReference>
<protein>
    <submittedName>
        <fullName evidence="3">Fatty acid desaturase</fullName>
    </submittedName>
</protein>
<feature type="transmembrane region" description="Helical" evidence="1">
    <location>
        <begin position="56"/>
        <end position="75"/>
    </location>
</feature>
<keyword evidence="1" id="KW-0472">Membrane</keyword>
<accession>A0A2A6JH39</accession>
<evidence type="ECO:0000313" key="3">
    <source>
        <dbReference type="EMBL" id="PDT05337.1"/>
    </source>
</evidence>
<dbReference type="EMBL" id="NWSV01000003">
    <property type="protein sequence ID" value="PDT05337.1"/>
    <property type="molecule type" value="Genomic_DNA"/>
</dbReference>
<keyword evidence="4" id="KW-1185">Reference proteome</keyword>
<dbReference type="PANTHER" id="PTHR19353:SF73">
    <property type="entry name" value="FATTY ACID DESATURASE"/>
    <property type="match status" value="1"/>
</dbReference>
<dbReference type="AlphaFoldDB" id="A0A2A6JH39"/>
<dbReference type="Pfam" id="PF00487">
    <property type="entry name" value="FA_desaturase"/>
    <property type="match status" value="1"/>
</dbReference>
<evidence type="ECO:0000313" key="4">
    <source>
        <dbReference type="Proteomes" id="UP000220768"/>
    </source>
</evidence>
<keyword evidence="1" id="KW-0812">Transmembrane</keyword>
<name>A0A2A6JH39_9HYPH</name>
<dbReference type="InterPro" id="IPR005804">
    <property type="entry name" value="FA_desaturase_dom"/>
</dbReference>
<sequence>MIESARRYESEEIEVATFDAPGENPEKPAGHPAPFAEKAWLKILAGYRQPRAARSAFELAVTAIPFALFWAAAWAAVHYSFWPGLILVIPAAAFLLRLFMIQHDCGHGSFFARRRLDDWVGRTIGILTLTPYDYWRRAHAEHHASAGNLDERGVGDIETLTIAEYNALSRWGRLGYRLYRHPAVMFGIGPAWLFIIKQRLPFGMMRSGALPWVSTMATNLAIALAAALLIWAVGIVPFLLVHLPIVLLAGAAGVWLFYVQHQFEETHWSKKPDWQFQHAALHGASHYDLPPVLRWITGNIGIHHVHHLSSRVPYYRLPEVLRDHPELADLGRITLMDSLRCVKLVLWDEQTKRLVSFREAARLAAAGQTALQR</sequence>
<keyword evidence="1" id="KW-1133">Transmembrane helix</keyword>
<feature type="transmembrane region" description="Helical" evidence="1">
    <location>
        <begin position="208"/>
        <end position="233"/>
    </location>
</feature>
<dbReference type="PANTHER" id="PTHR19353">
    <property type="entry name" value="FATTY ACID DESATURASE 2"/>
    <property type="match status" value="1"/>
</dbReference>
<comment type="caution">
    <text evidence="3">The sequence shown here is derived from an EMBL/GenBank/DDBJ whole genome shotgun (WGS) entry which is preliminary data.</text>
</comment>
<feature type="transmembrane region" description="Helical" evidence="1">
    <location>
        <begin position="239"/>
        <end position="259"/>
    </location>
</feature>
<dbReference type="GO" id="GO:0006629">
    <property type="term" value="P:lipid metabolic process"/>
    <property type="evidence" value="ECO:0007669"/>
    <property type="project" value="InterPro"/>
</dbReference>
<gene>
    <name evidence="3" type="ORF">CO666_06905</name>
</gene>
<dbReference type="CDD" id="cd03507">
    <property type="entry name" value="Delta12-FADS-like"/>
    <property type="match status" value="1"/>
</dbReference>
<dbReference type="Proteomes" id="UP000220768">
    <property type="component" value="Unassembled WGS sequence"/>
</dbReference>
<reference evidence="3 4" key="1">
    <citation type="submission" date="2017-09" db="EMBL/GenBank/DDBJ databases">
        <title>Comparative genomics of rhizobia isolated from Phaseolus vulgaris in China.</title>
        <authorList>
            <person name="Tong W."/>
        </authorList>
    </citation>
    <scope>NUCLEOTIDE SEQUENCE [LARGE SCALE GENOMIC DNA]</scope>
    <source>
        <strain evidence="3 4">C5</strain>
    </source>
</reference>
<dbReference type="GO" id="GO:0016717">
    <property type="term" value="F:oxidoreductase activity, acting on paired donors, with oxidation of a pair of donors resulting in the reduction of molecular oxygen to two molecules of water"/>
    <property type="evidence" value="ECO:0007669"/>
    <property type="project" value="TreeGrafter"/>
</dbReference>
<organism evidence="3 4">
    <name type="scientific">Rhizobium chutanense</name>
    <dbReference type="NCBI Taxonomy" id="2035448"/>
    <lineage>
        <taxon>Bacteria</taxon>
        <taxon>Pseudomonadati</taxon>
        <taxon>Pseudomonadota</taxon>
        <taxon>Alphaproteobacteria</taxon>
        <taxon>Hyphomicrobiales</taxon>
        <taxon>Rhizobiaceae</taxon>
        <taxon>Rhizobium/Agrobacterium group</taxon>
        <taxon>Rhizobium</taxon>
    </lineage>
</organism>
<dbReference type="InterPro" id="IPR012171">
    <property type="entry name" value="Fatty_acid_desaturase"/>
</dbReference>
<feature type="transmembrane region" description="Helical" evidence="1">
    <location>
        <begin position="178"/>
        <end position="196"/>
    </location>
</feature>
<feature type="transmembrane region" description="Helical" evidence="1">
    <location>
        <begin position="81"/>
        <end position="99"/>
    </location>
</feature>
<evidence type="ECO:0000259" key="2">
    <source>
        <dbReference type="Pfam" id="PF00487"/>
    </source>
</evidence>
<proteinExistence type="predicted"/>
<evidence type="ECO:0000256" key="1">
    <source>
        <dbReference type="SAM" id="Phobius"/>
    </source>
</evidence>
<dbReference type="RefSeq" id="WP_097611326.1">
    <property type="nucleotide sequence ID" value="NZ_NWSV01000003.1"/>
</dbReference>